<protein>
    <submittedName>
        <fullName evidence="1">Retrovirus-related Pol polyprotein from transposon TNT 1-94</fullName>
    </submittedName>
</protein>
<keyword evidence="2" id="KW-1185">Reference proteome</keyword>
<gene>
    <name evidence="1" type="ORF">EPI10_016947</name>
</gene>
<accession>A0A5B6VQG9</accession>
<evidence type="ECO:0000313" key="2">
    <source>
        <dbReference type="Proteomes" id="UP000325315"/>
    </source>
</evidence>
<organism evidence="1 2">
    <name type="scientific">Gossypium australe</name>
    <dbReference type="NCBI Taxonomy" id="47621"/>
    <lineage>
        <taxon>Eukaryota</taxon>
        <taxon>Viridiplantae</taxon>
        <taxon>Streptophyta</taxon>
        <taxon>Embryophyta</taxon>
        <taxon>Tracheophyta</taxon>
        <taxon>Spermatophyta</taxon>
        <taxon>Magnoliopsida</taxon>
        <taxon>eudicotyledons</taxon>
        <taxon>Gunneridae</taxon>
        <taxon>Pentapetalae</taxon>
        <taxon>rosids</taxon>
        <taxon>malvids</taxon>
        <taxon>Malvales</taxon>
        <taxon>Malvaceae</taxon>
        <taxon>Malvoideae</taxon>
        <taxon>Gossypium</taxon>
    </lineage>
</organism>
<proteinExistence type="predicted"/>
<name>A0A5B6VQG9_9ROSI</name>
<dbReference type="AlphaFoldDB" id="A0A5B6VQG9"/>
<sequence length="63" mass="7403">MLSLLFLHGELSEDVYVEQPRGYEKKGKEHLNRHMKFGALHIISVYVDDLIFSDDDEVMMSEF</sequence>
<reference evidence="2" key="1">
    <citation type="journal article" date="2019" name="Plant Biotechnol. J.">
        <title>Genome sequencing of the Australian wild diploid species Gossypium australe highlights disease resistance and delayed gland morphogenesis.</title>
        <authorList>
            <person name="Cai Y."/>
            <person name="Cai X."/>
            <person name="Wang Q."/>
            <person name="Wang P."/>
            <person name="Zhang Y."/>
            <person name="Cai C."/>
            <person name="Xu Y."/>
            <person name="Wang K."/>
            <person name="Zhou Z."/>
            <person name="Wang C."/>
            <person name="Geng S."/>
            <person name="Li B."/>
            <person name="Dong Q."/>
            <person name="Hou Y."/>
            <person name="Wang H."/>
            <person name="Ai P."/>
            <person name="Liu Z."/>
            <person name="Yi F."/>
            <person name="Sun M."/>
            <person name="An G."/>
            <person name="Cheng J."/>
            <person name="Zhang Y."/>
            <person name="Shi Q."/>
            <person name="Xie Y."/>
            <person name="Shi X."/>
            <person name="Chang Y."/>
            <person name="Huang F."/>
            <person name="Chen Y."/>
            <person name="Hong S."/>
            <person name="Mi L."/>
            <person name="Sun Q."/>
            <person name="Zhang L."/>
            <person name="Zhou B."/>
            <person name="Peng R."/>
            <person name="Zhang X."/>
            <person name="Liu F."/>
        </authorList>
    </citation>
    <scope>NUCLEOTIDE SEQUENCE [LARGE SCALE GENOMIC DNA]</scope>
    <source>
        <strain evidence="2">cv. PA1801</strain>
    </source>
</reference>
<dbReference type="Proteomes" id="UP000325315">
    <property type="component" value="Unassembled WGS sequence"/>
</dbReference>
<dbReference type="EMBL" id="SMMG02000006">
    <property type="protein sequence ID" value="KAA3471312.1"/>
    <property type="molecule type" value="Genomic_DNA"/>
</dbReference>
<evidence type="ECO:0000313" key="1">
    <source>
        <dbReference type="EMBL" id="KAA3471312.1"/>
    </source>
</evidence>
<comment type="caution">
    <text evidence="1">The sequence shown here is derived from an EMBL/GenBank/DDBJ whole genome shotgun (WGS) entry which is preliminary data.</text>
</comment>
<dbReference type="OrthoDB" id="1922643at2759"/>